<organism evidence="4 5">
    <name type="scientific">Irregularibacter muris</name>
    <dbReference type="NCBI Taxonomy" id="1796619"/>
    <lineage>
        <taxon>Bacteria</taxon>
        <taxon>Bacillati</taxon>
        <taxon>Bacillota</taxon>
        <taxon>Clostridia</taxon>
        <taxon>Eubacteriales</taxon>
        <taxon>Eubacteriaceae</taxon>
        <taxon>Irregularibacter</taxon>
    </lineage>
</organism>
<keyword evidence="1 2" id="KW-0129">CBS domain</keyword>
<dbReference type="InterPro" id="IPR036388">
    <property type="entry name" value="WH-like_DNA-bd_sf"/>
</dbReference>
<reference evidence="4" key="1">
    <citation type="submission" date="2022-07" db="EMBL/GenBank/DDBJ databases">
        <title>Enhanced cultured diversity of the mouse gut microbiota enables custom-made synthetic communities.</title>
        <authorList>
            <person name="Afrizal A."/>
        </authorList>
    </citation>
    <scope>NUCLEOTIDE SEQUENCE</scope>
    <source>
        <strain evidence="4">DSM 28593</strain>
    </source>
</reference>
<evidence type="ECO:0000313" key="4">
    <source>
        <dbReference type="EMBL" id="MCR1899156.1"/>
    </source>
</evidence>
<comment type="caution">
    <text evidence="4">The sequence shown here is derived from an EMBL/GenBank/DDBJ whole genome shotgun (WGS) entry which is preliminary data.</text>
</comment>
<evidence type="ECO:0000256" key="1">
    <source>
        <dbReference type="ARBA" id="ARBA00023122"/>
    </source>
</evidence>
<dbReference type="SMART" id="SM00116">
    <property type="entry name" value="CBS"/>
    <property type="match status" value="2"/>
</dbReference>
<dbReference type="PANTHER" id="PTHR43080">
    <property type="entry name" value="CBS DOMAIN-CONTAINING PROTEIN CBSX3, MITOCHONDRIAL"/>
    <property type="match status" value="1"/>
</dbReference>
<dbReference type="InterPro" id="IPR051257">
    <property type="entry name" value="Diverse_CBS-Domain"/>
</dbReference>
<dbReference type="RefSeq" id="WP_257531214.1">
    <property type="nucleotide sequence ID" value="NZ_JANKAS010000007.1"/>
</dbReference>
<dbReference type="Pfam" id="PF00571">
    <property type="entry name" value="CBS"/>
    <property type="match status" value="2"/>
</dbReference>
<gene>
    <name evidence="4" type="ORF">NSA47_09185</name>
</gene>
<dbReference type="Gene3D" id="3.10.129.10">
    <property type="entry name" value="Hotdog Thioesterase"/>
    <property type="match status" value="1"/>
</dbReference>
<evidence type="ECO:0000256" key="2">
    <source>
        <dbReference type="PROSITE-ProRule" id="PRU00703"/>
    </source>
</evidence>
<sequence>MNKHQKILHYIKELEVGAKISVRKIAQELNVSEGTAYRAIKEAENQELVSTIPRTGTIRIEKVEKKNLEQLTFGEVVNIVEGNVISGWNGLNKILNKFAIGAMTLDAMTQYLSEGDLLIVGNRAETYSLALERNCAILITGGFTCDEEIKRIANKKNLPIISSTYDSFTVATMLNKAIYERLIKKDILLVEDILVEDPFFIESHKKVRDCKKLMAETGHERFPVLDKQGVVVGMITPKDMVIPDDDHLNDDQPIHKIMTRSPITVSPNTSVAYAAHRMIWEGIEMIPVVENKILIGLITRRDVMKAIQYMQNQPQVGETMEDLLIENFQVKKEKDGVVYSGKVTPRMLSQLGIASWGSLNMLMTVVGTAALEKHRPVEMIVDNFTSHFIRPIQIDFPIDVRAIIIDLGRNFCKIEVVIQYGEQIVAKGMLAVRIVNK</sequence>
<dbReference type="InterPro" id="IPR029069">
    <property type="entry name" value="HotDog_dom_sf"/>
</dbReference>
<dbReference type="InterPro" id="IPR046342">
    <property type="entry name" value="CBS_dom_sf"/>
</dbReference>
<feature type="domain" description="CBS" evidence="3">
    <location>
        <begin position="194"/>
        <end position="252"/>
    </location>
</feature>
<proteinExistence type="predicted"/>
<dbReference type="Proteomes" id="UP001205748">
    <property type="component" value="Unassembled WGS sequence"/>
</dbReference>
<dbReference type="Gene3D" id="3.40.1390.20">
    <property type="entry name" value="HprK N-terminal domain-like"/>
    <property type="match status" value="1"/>
</dbReference>
<dbReference type="Gene3D" id="3.10.580.10">
    <property type="entry name" value="CBS-domain"/>
    <property type="match status" value="1"/>
</dbReference>
<dbReference type="SUPFAM" id="SSF75138">
    <property type="entry name" value="HprK N-terminal domain-like"/>
    <property type="match status" value="1"/>
</dbReference>
<dbReference type="Pfam" id="PF07085">
    <property type="entry name" value="DRTGG"/>
    <property type="match status" value="1"/>
</dbReference>
<dbReference type="PROSITE" id="PS51371">
    <property type="entry name" value="CBS"/>
    <property type="match status" value="2"/>
</dbReference>
<dbReference type="PANTHER" id="PTHR43080:SF2">
    <property type="entry name" value="CBS DOMAIN-CONTAINING PROTEIN"/>
    <property type="match status" value="1"/>
</dbReference>
<evidence type="ECO:0000313" key="5">
    <source>
        <dbReference type="Proteomes" id="UP001205748"/>
    </source>
</evidence>
<dbReference type="SUPFAM" id="SSF54631">
    <property type="entry name" value="CBS-domain pair"/>
    <property type="match status" value="1"/>
</dbReference>
<protein>
    <submittedName>
        <fullName evidence="4">DRTGG domain-containing protein</fullName>
    </submittedName>
</protein>
<dbReference type="CDD" id="cd04596">
    <property type="entry name" value="CBS_pair_DRTGG_assoc"/>
    <property type="match status" value="1"/>
</dbReference>
<dbReference type="InterPro" id="IPR010766">
    <property type="entry name" value="DRTGG"/>
</dbReference>
<keyword evidence="5" id="KW-1185">Reference proteome</keyword>
<feature type="domain" description="CBS" evidence="3">
    <location>
        <begin position="258"/>
        <end position="315"/>
    </location>
</feature>
<dbReference type="InterPro" id="IPR036390">
    <property type="entry name" value="WH_DNA-bd_sf"/>
</dbReference>
<evidence type="ECO:0000259" key="3">
    <source>
        <dbReference type="PROSITE" id="PS51371"/>
    </source>
</evidence>
<dbReference type="Gene3D" id="1.10.10.10">
    <property type="entry name" value="Winged helix-like DNA-binding domain superfamily/Winged helix DNA-binding domain"/>
    <property type="match status" value="1"/>
</dbReference>
<dbReference type="AlphaFoldDB" id="A0AAE3HFG3"/>
<name>A0AAE3HFG3_9FIRM</name>
<accession>A0AAE3HFG3</accession>
<dbReference type="InterPro" id="IPR000644">
    <property type="entry name" value="CBS_dom"/>
</dbReference>
<dbReference type="InterPro" id="IPR028979">
    <property type="entry name" value="Ser_kin/Pase_Hpr-like_N_sf"/>
</dbReference>
<dbReference type="EMBL" id="JANKAS010000007">
    <property type="protein sequence ID" value="MCR1899156.1"/>
    <property type="molecule type" value="Genomic_DNA"/>
</dbReference>
<dbReference type="SUPFAM" id="SSF46785">
    <property type="entry name" value="Winged helix' DNA-binding domain"/>
    <property type="match status" value="1"/>
</dbReference>
<dbReference type="SUPFAM" id="SSF54637">
    <property type="entry name" value="Thioesterase/thiol ester dehydrase-isomerase"/>
    <property type="match status" value="1"/>
</dbReference>